<dbReference type="RefSeq" id="WP_273601481.1">
    <property type="nucleotide sequence ID" value="NZ_JAQQXT010000011.1"/>
</dbReference>
<organism evidence="1 2">
    <name type="scientific">Roseateles albus</name>
    <dbReference type="NCBI Taxonomy" id="2987525"/>
    <lineage>
        <taxon>Bacteria</taxon>
        <taxon>Pseudomonadati</taxon>
        <taxon>Pseudomonadota</taxon>
        <taxon>Betaproteobacteria</taxon>
        <taxon>Burkholderiales</taxon>
        <taxon>Sphaerotilaceae</taxon>
        <taxon>Roseateles</taxon>
    </lineage>
</organism>
<protein>
    <submittedName>
        <fullName evidence="1">Uncharacterized protein</fullName>
    </submittedName>
</protein>
<proteinExistence type="predicted"/>
<accession>A0ABT5KHK4</accession>
<dbReference type="EMBL" id="JAQQXT010000011">
    <property type="protein sequence ID" value="MDC8773346.1"/>
    <property type="molecule type" value="Genomic_DNA"/>
</dbReference>
<name>A0ABT5KHK4_9BURK</name>
<reference evidence="1 2" key="1">
    <citation type="submission" date="2022-10" db="EMBL/GenBank/DDBJ databases">
        <title>Paucibacter sp. hw1 Genome sequencing.</title>
        <authorList>
            <person name="Park S."/>
        </authorList>
    </citation>
    <scope>NUCLEOTIDE SEQUENCE [LARGE SCALE GENOMIC DNA]</scope>
    <source>
        <strain evidence="2">hw1</strain>
    </source>
</reference>
<evidence type="ECO:0000313" key="1">
    <source>
        <dbReference type="EMBL" id="MDC8773346.1"/>
    </source>
</evidence>
<dbReference type="Proteomes" id="UP001221189">
    <property type="component" value="Unassembled WGS sequence"/>
</dbReference>
<comment type="caution">
    <text evidence="1">The sequence shown here is derived from an EMBL/GenBank/DDBJ whole genome shotgun (WGS) entry which is preliminary data.</text>
</comment>
<sequence length="117" mass="13294">MHDFNSIPDDFPRHPSLGSVSGAQSKICVRLIDGKYIEGETNDELFERFDNCRDLVEQLDAYCCRKLLTRPQMELSALLSGVRKSVGQKGWDVTPAELDWIMSKLAQRLKLPPTDQI</sequence>
<keyword evidence="2" id="KW-1185">Reference proteome</keyword>
<gene>
    <name evidence="1" type="ORF">PRZ03_17320</name>
</gene>
<evidence type="ECO:0000313" key="2">
    <source>
        <dbReference type="Proteomes" id="UP001221189"/>
    </source>
</evidence>